<protein>
    <recommendedName>
        <fullName evidence="11">Glycosyltransferase RgtA/B/C/D-like domain-containing protein</fullName>
    </recommendedName>
</protein>
<keyword evidence="5 8" id="KW-0812">Transmembrane</keyword>
<evidence type="ECO:0000256" key="3">
    <source>
        <dbReference type="ARBA" id="ARBA00022676"/>
    </source>
</evidence>
<keyword evidence="2" id="KW-1003">Cell membrane</keyword>
<gene>
    <name evidence="9" type="ORF">AB8U03_05400</name>
</gene>
<feature type="transmembrane region" description="Helical" evidence="8">
    <location>
        <begin position="400"/>
        <end position="420"/>
    </location>
</feature>
<evidence type="ECO:0000256" key="4">
    <source>
        <dbReference type="ARBA" id="ARBA00022679"/>
    </source>
</evidence>
<dbReference type="PANTHER" id="PTHR33908:SF11">
    <property type="entry name" value="MEMBRANE PROTEIN"/>
    <property type="match status" value="1"/>
</dbReference>
<keyword evidence="3" id="KW-0328">Glycosyltransferase</keyword>
<comment type="caution">
    <text evidence="9">The sequence shown here is derived from an EMBL/GenBank/DDBJ whole genome shotgun (WGS) entry which is preliminary data.</text>
</comment>
<evidence type="ECO:0000256" key="2">
    <source>
        <dbReference type="ARBA" id="ARBA00022475"/>
    </source>
</evidence>
<feature type="transmembrane region" description="Helical" evidence="8">
    <location>
        <begin position="205"/>
        <end position="224"/>
    </location>
</feature>
<feature type="transmembrane region" description="Helical" evidence="8">
    <location>
        <begin position="76"/>
        <end position="102"/>
    </location>
</feature>
<feature type="transmembrane region" description="Helical" evidence="8">
    <location>
        <begin position="21"/>
        <end position="41"/>
    </location>
</feature>
<sequence>MEIRNFWNNEYYKPNNSEGSRYYNMMIGLGMALSILWIILIKSVPFSDFSYYYNLAVSIANGGKWGDTYTSVGYPIVLAGVFKLFGASVLVGKIFNLVITFMNYICLKSILFKVKLREIDRKIIFFIFILFPSNIFYNNILGTELLFTSILLMITCLYFGNIKYKYLFIGVLTGLNTMIKPFFIIFFFAVFLVDVIKHKKFLLPLRNSLLVLVTCTVVISPFIYRNTKLIGQFTYVSNNGGIVLYINNNSQNNKGRWMDASKVENSVVKTSEYKKANRTEQNKMLSSAANKWIKSHPAKFINLGLKRLFNTYFLADDVLYSTHGSGINRYLNNLIFVSSNFIRIIVFSPAILCILIYSLKILFSIFNGKSHLLNKFNLYLVVLFFMFTSVYFITEGQGRYSFPETFIFIYYFYLVLKYVVFRYKEIRA</sequence>
<reference evidence="9 10" key="1">
    <citation type="submission" date="2024-08" db="EMBL/GenBank/DDBJ databases">
        <title>Clostridium lapicellarii sp. nov., and Clostridium renhuaiense sp. nov., two species isolated from the mud in a fermentation cellar used for producing sauce-flavour Chinese liquors.</title>
        <authorList>
            <person name="Yang F."/>
            <person name="Wang H."/>
            <person name="Chen L.Q."/>
            <person name="Zhou N."/>
            <person name="Lu J.J."/>
            <person name="Pu X.X."/>
            <person name="Wan B."/>
            <person name="Wang L."/>
            <person name="Liu S.J."/>
        </authorList>
    </citation>
    <scope>NUCLEOTIDE SEQUENCE [LARGE SCALE GENOMIC DNA]</scope>
    <source>
        <strain evidence="9 10">MT-5</strain>
    </source>
</reference>
<feature type="transmembrane region" description="Helical" evidence="8">
    <location>
        <begin position="123"/>
        <end position="154"/>
    </location>
</feature>
<keyword evidence="7 8" id="KW-0472">Membrane</keyword>
<feature type="transmembrane region" description="Helical" evidence="8">
    <location>
        <begin position="376"/>
        <end position="394"/>
    </location>
</feature>
<comment type="subcellular location">
    <subcellularLocation>
        <location evidence="1">Cell membrane</location>
        <topology evidence="1">Multi-pass membrane protein</topology>
    </subcellularLocation>
</comment>
<feature type="transmembrane region" description="Helical" evidence="8">
    <location>
        <begin position="341"/>
        <end position="364"/>
    </location>
</feature>
<evidence type="ECO:0000256" key="6">
    <source>
        <dbReference type="ARBA" id="ARBA00022989"/>
    </source>
</evidence>
<evidence type="ECO:0000313" key="9">
    <source>
        <dbReference type="EMBL" id="MEY7999645.1"/>
    </source>
</evidence>
<accession>A0ABV4BLI0</accession>
<organism evidence="9 10">
    <name type="scientific">Clostridium moutaii</name>
    <dbReference type="NCBI Taxonomy" id="3240932"/>
    <lineage>
        <taxon>Bacteria</taxon>
        <taxon>Bacillati</taxon>
        <taxon>Bacillota</taxon>
        <taxon>Clostridia</taxon>
        <taxon>Eubacteriales</taxon>
        <taxon>Clostridiaceae</taxon>
        <taxon>Clostridium</taxon>
    </lineage>
</organism>
<keyword evidence="6 8" id="KW-1133">Transmembrane helix</keyword>
<evidence type="ECO:0000256" key="5">
    <source>
        <dbReference type="ARBA" id="ARBA00022692"/>
    </source>
</evidence>
<evidence type="ECO:0008006" key="11">
    <source>
        <dbReference type="Google" id="ProtNLM"/>
    </source>
</evidence>
<evidence type="ECO:0000256" key="1">
    <source>
        <dbReference type="ARBA" id="ARBA00004651"/>
    </source>
</evidence>
<dbReference type="InterPro" id="IPR050297">
    <property type="entry name" value="LipidA_mod_glycosyltrf_83"/>
</dbReference>
<evidence type="ECO:0000256" key="7">
    <source>
        <dbReference type="ARBA" id="ARBA00023136"/>
    </source>
</evidence>
<feature type="transmembrane region" description="Helical" evidence="8">
    <location>
        <begin position="166"/>
        <end position="193"/>
    </location>
</feature>
<dbReference type="RefSeq" id="WP_369703525.1">
    <property type="nucleotide sequence ID" value="NZ_JBGEWD010000003.1"/>
</dbReference>
<proteinExistence type="predicted"/>
<keyword evidence="10" id="KW-1185">Reference proteome</keyword>
<evidence type="ECO:0000256" key="8">
    <source>
        <dbReference type="SAM" id="Phobius"/>
    </source>
</evidence>
<evidence type="ECO:0000313" key="10">
    <source>
        <dbReference type="Proteomes" id="UP001564657"/>
    </source>
</evidence>
<dbReference type="Proteomes" id="UP001564657">
    <property type="component" value="Unassembled WGS sequence"/>
</dbReference>
<dbReference type="PANTHER" id="PTHR33908">
    <property type="entry name" value="MANNOSYLTRANSFERASE YKCB-RELATED"/>
    <property type="match status" value="1"/>
</dbReference>
<keyword evidence="4" id="KW-0808">Transferase</keyword>
<dbReference type="EMBL" id="JBGEWD010000003">
    <property type="protein sequence ID" value="MEY7999645.1"/>
    <property type="molecule type" value="Genomic_DNA"/>
</dbReference>
<name>A0ABV4BLI0_9CLOT</name>